<evidence type="ECO:0000313" key="1">
    <source>
        <dbReference type="EMBL" id="WGW12435.1"/>
    </source>
</evidence>
<protein>
    <submittedName>
        <fullName evidence="1">Uncharacterized protein</fullName>
    </submittedName>
</protein>
<proteinExistence type="predicted"/>
<sequence>MRPAPRLVWELSPLPSGAPLVWELSPLPSGAPLAWELSPMPSVMWSPLSIPDRT</sequence>
<organism evidence="1 2">
    <name type="scientific">Saxibacter everestensis</name>
    <dbReference type="NCBI Taxonomy" id="2909229"/>
    <lineage>
        <taxon>Bacteria</taxon>
        <taxon>Bacillati</taxon>
        <taxon>Actinomycetota</taxon>
        <taxon>Actinomycetes</taxon>
        <taxon>Micrococcales</taxon>
        <taxon>Brevibacteriaceae</taxon>
        <taxon>Saxibacter</taxon>
    </lineage>
</organism>
<keyword evidence="2" id="KW-1185">Reference proteome</keyword>
<name>A0ABY8QTW7_9MICO</name>
<dbReference type="RefSeq" id="WP_349639235.1">
    <property type="nucleotide sequence ID" value="NZ_CP090958.1"/>
</dbReference>
<accession>A0ABY8QTW7</accession>
<gene>
    <name evidence="1" type="ORF">LWF01_01300</name>
</gene>
<dbReference type="Proteomes" id="UP001209083">
    <property type="component" value="Chromosome"/>
</dbReference>
<evidence type="ECO:0000313" key="2">
    <source>
        <dbReference type="Proteomes" id="UP001209083"/>
    </source>
</evidence>
<dbReference type="EMBL" id="CP090958">
    <property type="protein sequence ID" value="WGW12435.1"/>
    <property type="molecule type" value="Genomic_DNA"/>
</dbReference>
<reference evidence="1 2" key="1">
    <citation type="submission" date="2023-05" db="EMBL/GenBank/DDBJ databases">
        <title>Lithophilousrod everest ZFBP1038 complete genpme.</title>
        <authorList>
            <person name="Tian M."/>
        </authorList>
    </citation>
    <scope>NUCLEOTIDE SEQUENCE [LARGE SCALE GENOMIC DNA]</scope>
    <source>
        <strain evidence="1 2">ZFBP1038</strain>
    </source>
</reference>